<sequence length="200" mass="22531">MEVHHQVSQYVQILNFDNNGKLNKKTTSGNVINDPDLNDDERNHNKDCIFVKSEKKLMPRIPKSEKKVGKNIDSVSVQCADDYDDDNDEITIVTAKPPYFDCIKNYVASKLQDGVPQVNCPLPSCPGLLEPQYCKEILPFEFKCGWHDGIECAELQTKDIMLRNFLSRKSGKGVLNATSMQCRTQGRSYSGVTWGQATPL</sequence>
<dbReference type="AlphaFoldDB" id="A0A9Q1JSL1"/>
<protein>
    <submittedName>
        <fullName evidence="1">Uncharacterized protein</fullName>
    </submittedName>
</protein>
<dbReference type="InterPro" id="IPR013083">
    <property type="entry name" value="Znf_RING/FYVE/PHD"/>
</dbReference>
<gene>
    <name evidence="1" type="ORF">Cgig2_007085</name>
</gene>
<accession>A0A9Q1JSL1</accession>
<evidence type="ECO:0000313" key="1">
    <source>
        <dbReference type="EMBL" id="KAJ8430112.1"/>
    </source>
</evidence>
<evidence type="ECO:0000313" key="2">
    <source>
        <dbReference type="Proteomes" id="UP001153076"/>
    </source>
</evidence>
<dbReference type="OrthoDB" id="1161402at2759"/>
<dbReference type="EMBL" id="JAKOGI010000822">
    <property type="protein sequence ID" value="KAJ8430112.1"/>
    <property type="molecule type" value="Genomic_DNA"/>
</dbReference>
<dbReference type="Proteomes" id="UP001153076">
    <property type="component" value="Unassembled WGS sequence"/>
</dbReference>
<keyword evidence="2" id="KW-1185">Reference proteome</keyword>
<dbReference type="Gene3D" id="3.30.40.10">
    <property type="entry name" value="Zinc/RING finger domain, C3HC4 (zinc finger)"/>
    <property type="match status" value="1"/>
</dbReference>
<proteinExistence type="predicted"/>
<comment type="caution">
    <text evidence="1">The sequence shown here is derived from an EMBL/GenBank/DDBJ whole genome shotgun (WGS) entry which is preliminary data.</text>
</comment>
<reference evidence="1" key="1">
    <citation type="submission" date="2022-04" db="EMBL/GenBank/DDBJ databases">
        <title>Carnegiea gigantea Genome sequencing and assembly v2.</title>
        <authorList>
            <person name="Copetti D."/>
            <person name="Sanderson M.J."/>
            <person name="Burquez A."/>
            <person name="Wojciechowski M.F."/>
        </authorList>
    </citation>
    <scope>NUCLEOTIDE SEQUENCE</scope>
    <source>
        <strain evidence="1">SGP5-SGP5p</strain>
        <tissue evidence="1">Aerial part</tissue>
    </source>
</reference>
<organism evidence="1 2">
    <name type="scientific">Carnegiea gigantea</name>
    <dbReference type="NCBI Taxonomy" id="171969"/>
    <lineage>
        <taxon>Eukaryota</taxon>
        <taxon>Viridiplantae</taxon>
        <taxon>Streptophyta</taxon>
        <taxon>Embryophyta</taxon>
        <taxon>Tracheophyta</taxon>
        <taxon>Spermatophyta</taxon>
        <taxon>Magnoliopsida</taxon>
        <taxon>eudicotyledons</taxon>
        <taxon>Gunneridae</taxon>
        <taxon>Pentapetalae</taxon>
        <taxon>Caryophyllales</taxon>
        <taxon>Cactineae</taxon>
        <taxon>Cactaceae</taxon>
        <taxon>Cactoideae</taxon>
        <taxon>Echinocereeae</taxon>
        <taxon>Carnegiea</taxon>
    </lineage>
</organism>
<name>A0A9Q1JSL1_9CARY</name>